<proteinExistence type="inferred from homology"/>
<dbReference type="SUPFAM" id="SSF51695">
    <property type="entry name" value="PLC-like phosphodiesterases"/>
    <property type="match status" value="1"/>
</dbReference>
<keyword evidence="3" id="KW-0472">Membrane</keyword>
<keyword evidence="3" id="KW-0812">Transmembrane</keyword>
<dbReference type="GO" id="GO:0008081">
    <property type="term" value="F:phosphoric diester hydrolase activity"/>
    <property type="evidence" value="ECO:0007669"/>
    <property type="project" value="InterPro"/>
</dbReference>
<dbReference type="InterPro" id="IPR051236">
    <property type="entry name" value="HAT_RTT109-like"/>
</dbReference>
<comment type="similarity">
    <text evidence="1">Belongs to the AIM6 family.</text>
</comment>
<feature type="transmembrane region" description="Helical" evidence="3">
    <location>
        <begin position="47"/>
        <end position="68"/>
    </location>
</feature>
<organism evidence="4 5">
    <name type="scientific">Neohortaea acidophila</name>
    <dbReference type="NCBI Taxonomy" id="245834"/>
    <lineage>
        <taxon>Eukaryota</taxon>
        <taxon>Fungi</taxon>
        <taxon>Dikarya</taxon>
        <taxon>Ascomycota</taxon>
        <taxon>Pezizomycotina</taxon>
        <taxon>Dothideomycetes</taxon>
        <taxon>Dothideomycetidae</taxon>
        <taxon>Mycosphaerellales</taxon>
        <taxon>Teratosphaeriaceae</taxon>
        <taxon>Neohortaea</taxon>
    </lineage>
</organism>
<keyword evidence="3" id="KW-1133">Transmembrane helix</keyword>
<evidence type="ECO:0000256" key="3">
    <source>
        <dbReference type="SAM" id="Phobius"/>
    </source>
</evidence>
<evidence type="ECO:0000256" key="1">
    <source>
        <dbReference type="ARBA" id="ARBA00008858"/>
    </source>
</evidence>
<dbReference type="AlphaFoldDB" id="A0A6A6PHA4"/>
<dbReference type="PANTHER" id="PTHR31571">
    <property type="entry name" value="ALTERED INHERITANCE OF MITOCHONDRIA PROTEIN 6"/>
    <property type="match status" value="1"/>
</dbReference>
<evidence type="ECO:0000256" key="2">
    <source>
        <dbReference type="ARBA" id="ARBA00014286"/>
    </source>
</evidence>
<keyword evidence="5" id="KW-1185">Reference proteome</keyword>
<evidence type="ECO:0000313" key="4">
    <source>
        <dbReference type="EMBL" id="KAF2478983.1"/>
    </source>
</evidence>
<dbReference type="GO" id="GO:0006629">
    <property type="term" value="P:lipid metabolic process"/>
    <property type="evidence" value="ECO:0007669"/>
    <property type="project" value="InterPro"/>
</dbReference>
<dbReference type="InterPro" id="IPR017946">
    <property type="entry name" value="PLC-like_Pdiesterase_TIM-brl"/>
</dbReference>
<dbReference type="RefSeq" id="XP_033585553.1">
    <property type="nucleotide sequence ID" value="XM_033737732.1"/>
</dbReference>
<name>A0A6A6PHA4_9PEZI</name>
<dbReference type="EMBL" id="MU001642">
    <property type="protein sequence ID" value="KAF2478983.1"/>
    <property type="molecule type" value="Genomic_DNA"/>
</dbReference>
<reference evidence="4" key="1">
    <citation type="journal article" date="2020" name="Stud. Mycol.">
        <title>101 Dothideomycetes genomes: a test case for predicting lifestyles and emergence of pathogens.</title>
        <authorList>
            <person name="Haridas S."/>
            <person name="Albert R."/>
            <person name="Binder M."/>
            <person name="Bloem J."/>
            <person name="Labutti K."/>
            <person name="Salamov A."/>
            <person name="Andreopoulos B."/>
            <person name="Baker S."/>
            <person name="Barry K."/>
            <person name="Bills G."/>
            <person name="Bluhm B."/>
            <person name="Cannon C."/>
            <person name="Castanera R."/>
            <person name="Culley D."/>
            <person name="Daum C."/>
            <person name="Ezra D."/>
            <person name="Gonzalez J."/>
            <person name="Henrissat B."/>
            <person name="Kuo A."/>
            <person name="Liang C."/>
            <person name="Lipzen A."/>
            <person name="Lutzoni F."/>
            <person name="Magnuson J."/>
            <person name="Mondo S."/>
            <person name="Nolan M."/>
            <person name="Ohm R."/>
            <person name="Pangilinan J."/>
            <person name="Park H.-J."/>
            <person name="Ramirez L."/>
            <person name="Alfaro M."/>
            <person name="Sun H."/>
            <person name="Tritt A."/>
            <person name="Yoshinaga Y."/>
            <person name="Zwiers L.-H."/>
            <person name="Turgeon B."/>
            <person name="Goodwin S."/>
            <person name="Spatafora J."/>
            <person name="Crous P."/>
            <person name="Grigoriev I."/>
        </authorList>
    </citation>
    <scope>NUCLEOTIDE SEQUENCE</scope>
    <source>
        <strain evidence="4">CBS 113389</strain>
    </source>
</reference>
<gene>
    <name evidence="4" type="ORF">BDY17DRAFT_327791</name>
</gene>
<sequence>MEFRGWNGQPSYHRIDDDVEHSASKQKRKAGSTGNRWFDLSRWLRSVRVVLTVFVISFLTLLGLLYLVEAIVGRSRVLWKYTIYPYDVGPDELAKPSTNGLSGVVPIRCHSHNDYWRREPLYDALRTGCTGVEADVWLFDGELYVGHGVTSLRLNLTFQGMYVKPLLAMLDQKNSSGLLATNPGASAIYDADPSQTLVLLVDFKTDGIETFEAVRDQLRPLRDAGHLSYWDGHDIHLRAVTVVGSGTAPFSVMTQNQTYRDIFYDAPLAELWEDPEEALATSGDVQELDSEGGHAKATSRLQDMDAEDYSVSNSYYASTSFRQSIGIVWFGHLSQSQMRTIRGQIREAKRRGLKARYWETPAWPTALRNHVWGVLIEEGADVLSVDDLQAAARLDWTTPVHDVWWR</sequence>
<accession>A0A6A6PHA4</accession>
<dbReference type="OrthoDB" id="4153866at2759"/>
<dbReference type="Proteomes" id="UP000799767">
    <property type="component" value="Unassembled WGS sequence"/>
</dbReference>
<dbReference type="PANTHER" id="PTHR31571:SF1">
    <property type="entry name" value="ALTERED INHERITANCE OF MITOCHONDRIA PROTEIN 6"/>
    <property type="match status" value="1"/>
</dbReference>
<protein>
    <recommendedName>
        <fullName evidence="2">Altered inheritance of mitochondria protein 6</fullName>
    </recommendedName>
</protein>
<evidence type="ECO:0000313" key="5">
    <source>
        <dbReference type="Proteomes" id="UP000799767"/>
    </source>
</evidence>
<dbReference type="GeneID" id="54478734"/>